<evidence type="ECO:0000256" key="1">
    <source>
        <dbReference type="SAM" id="MobiDB-lite"/>
    </source>
</evidence>
<feature type="region of interest" description="Disordered" evidence="1">
    <location>
        <begin position="101"/>
        <end position="125"/>
    </location>
</feature>
<evidence type="ECO:0000313" key="2">
    <source>
        <dbReference type="EMBL" id="KXH64345.1"/>
    </source>
</evidence>
<accession>A0A135UVB4</accession>
<comment type="caution">
    <text evidence="2">The sequence shown here is derived from an EMBL/GenBank/DDBJ whole genome shotgun (WGS) entry which is preliminary data.</text>
</comment>
<feature type="compositionally biased region" description="Basic and acidic residues" evidence="1">
    <location>
        <begin position="186"/>
        <end position="197"/>
    </location>
</feature>
<feature type="region of interest" description="Disordered" evidence="1">
    <location>
        <begin position="182"/>
        <end position="205"/>
    </location>
</feature>
<reference evidence="2 3" key="1">
    <citation type="submission" date="2014-02" db="EMBL/GenBank/DDBJ databases">
        <title>The genome sequence of Colletotrichum salicis CBS 607.94.</title>
        <authorList>
            <person name="Baroncelli R."/>
            <person name="Thon M.R."/>
        </authorList>
    </citation>
    <scope>NUCLEOTIDE SEQUENCE [LARGE SCALE GENOMIC DNA]</scope>
    <source>
        <strain evidence="2 3">CBS 607.94</strain>
    </source>
</reference>
<dbReference type="AlphaFoldDB" id="A0A135UVB4"/>
<dbReference type="Proteomes" id="UP000070121">
    <property type="component" value="Unassembled WGS sequence"/>
</dbReference>
<dbReference type="OrthoDB" id="10664902at2759"/>
<dbReference type="EMBL" id="JFFI01000984">
    <property type="protein sequence ID" value="KXH64345.1"/>
    <property type="molecule type" value="Genomic_DNA"/>
</dbReference>
<keyword evidence="3" id="KW-1185">Reference proteome</keyword>
<evidence type="ECO:0000313" key="3">
    <source>
        <dbReference type="Proteomes" id="UP000070121"/>
    </source>
</evidence>
<organism evidence="2 3">
    <name type="scientific">Colletotrichum salicis</name>
    <dbReference type="NCBI Taxonomy" id="1209931"/>
    <lineage>
        <taxon>Eukaryota</taxon>
        <taxon>Fungi</taxon>
        <taxon>Dikarya</taxon>
        <taxon>Ascomycota</taxon>
        <taxon>Pezizomycotina</taxon>
        <taxon>Sordariomycetes</taxon>
        <taxon>Hypocreomycetidae</taxon>
        <taxon>Glomerellales</taxon>
        <taxon>Glomerellaceae</taxon>
        <taxon>Colletotrichum</taxon>
        <taxon>Colletotrichum acutatum species complex</taxon>
    </lineage>
</organism>
<sequence>MIMLLTQTEIARLETWCQQGQPFQGPGSGPYSPRVVYEFHAAAAARYDVTGCNLALYLGLGKLSYQPGGDRIGPSVLERRASTGPTDKDVALGKRSIVPQYGTSGYAGGSKPDQLRHPTEQPSCHGQLTKREFSAFGGLSERTGSQLPRGKRPSTDIYAPWYDATQAPAGTQPDSIWWATRHRSAKRVEEGTKRDRGGNQGGAGS</sequence>
<proteinExistence type="predicted"/>
<protein>
    <submittedName>
        <fullName evidence="2">Uncharacterized protein</fullName>
    </submittedName>
</protein>
<name>A0A135UVB4_9PEZI</name>
<gene>
    <name evidence="2" type="ORF">CSAL01_08807</name>
</gene>